<dbReference type="AlphaFoldDB" id="A0A7R8WT41"/>
<gene>
    <name evidence="6" type="ORF">CTOB1V02_LOCUS12377</name>
</gene>
<dbReference type="GO" id="GO:0003697">
    <property type="term" value="F:single-stranded DNA binding"/>
    <property type="evidence" value="ECO:0007669"/>
    <property type="project" value="TreeGrafter"/>
</dbReference>
<evidence type="ECO:0000256" key="4">
    <source>
        <dbReference type="RuleBase" id="RU004070"/>
    </source>
</evidence>
<proteinExistence type="inferred from homology"/>
<dbReference type="SMART" id="SM00350">
    <property type="entry name" value="MCM"/>
    <property type="match status" value="1"/>
</dbReference>
<dbReference type="GO" id="GO:0017116">
    <property type="term" value="F:single-stranded DNA helicase activity"/>
    <property type="evidence" value="ECO:0007669"/>
    <property type="project" value="TreeGrafter"/>
</dbReference>
<feature type="domain" description="MCM C-terminal AAA(+) ATPase" evidence="5">
    <location>
        <begin position="44"/>
        <end position="143"/>
    </location>
</feature>
<dbReference type="Pfam" id="PF00493">
    <property type="entry name" value="MCM"/>
    <property type="match status" value="1"/>
</dbReference>
<dbReference type="PROSITE" id="PS50051">
    <property type="entry name" value="MCM_2"/>
    <property type="match status" value="1"/>
</dbReference>
<dbReference type="GO" id="GO:0042555">
    <property type="term" value="C:MCM complex"/>
    <property type="evidence" value="ECO:0007669"/>
    <property type="project" value="TreeGrafter"/>
</dbReference>
<comment type="similarity">
    <text evidence="4">Belongs to the MCM family.</text>
</comment>
<evidence type="ECO:0000259" key="5">
    <source>
        <dbReference type="PROSITE" id="PS50051"/>
    </source>
</evidence>
<accession>A0A7R8WT41</accession>
<dbReference type="GO" id="GO:0043138">
    <property type="term" value="F:3'-5' DNA helicase activity"/>
    <property type="evidence" value="ECO:0007669"/>
    <property type="project" value="TreeGrafter"/>
</dbReference>
<dbReference type="PANTHER" id="PTHR11630">
    <property type="entry name" value="DNA REPLICATION LICENSING FACTOR MCM FAMILY MEMBER"/>
    <property type="match status" value="1"/>
</dbReference>
<dbReference type="InterPro" id="IPR027417">
    <property type="entry name" value="P-loop_NTPase"/>
</dbReference>
<dbReference type="Pfam" id="PF17855">
    <property type="entry name" value="MCM_lid"/>
    <property type="match status" value="1"/>
</dbReference>
<dbReference type="PRINTS" id="PR01657">
    <property type="entry name" value="MCMFAMILY"/>
</dbReference>
<dbReference type="GO" id="GO:0005524">
    <property type="term" value="F:ATP binding"/>
    <property type="evidence" value="ECO:0007669"/>
    <property type="project" value="UniProtKB-KW"/>
</dbReference>
<organism evidence="6">
    <name type="scientific">Cyprideis torosa</name>
    <dbReference type="NCBI Taxonomy" id="163714"/>
    <lineage>
        <taxon>Eukaryota</taxon>
        <taxon>Metazoa</taxon>
        <taxon>Ecdysozoa</taxon>
        <taxon>Arthropoda</taxon>
        <taxon>Crustacea</taxon>
        <taxon>Oligostraca</taxon>
        <taxon>Ostracoda</taxon>
        <taxon>Podocopa</taxon>
        <taxon>Podocopida</taxon>
        <taxon>Cytherocopina</taxon>
        <taxon>Cytheroidea</taxon>
        <taxon>Cytherideidae</taxon>
        <taxon>Cyprideis</taxon>
    </lineage>
</organism>
<dbReference type="OrthoDB" id="844at2759"/>
<dbReference type="InterPro" id="IPR031327">
    <property type="entry name" value="MCM"/>
</dbReference>
<dbReference type="Gene3D" id="3.40.50.300">
    <property type="entry name" value="P-loop containing nucleotide triphosphate hydrolases"/>
    <property type="match status" value="1"/>
</dbReference>
<dbReference type="EMBL" id="OB669075">
    <property type="protein sequence ID" value="CAD7234561.1"/>
    <property type="molecule type" value="Genomic_DNA"/>
</dbReference>
<dbReference type="GO" id="GO:1902975">
    <property type="term" value="P:mitotic DNA replication initiation"/>
    <property type="evidence" value="ECO:0007669"/>
    <property type="project" value="TreeGrafter"/>
</dbReference>
<evidence type="ECO:0000256" key="1">
    <source>
        <dbReference type="ARBA" id="ARBA00022741"/>
    </source>
</evidence>
<reference evidence="6" key="1">
    <citation type="submission" date="2020-11" db="EMBL/GenBank/DDBJ databases">
        <authorList>
            <person name="Tran Van P."/>
        </authorList>
    </citation>
    <scope>NUCLEOTIDE SEQUENCE</scope>
</reference>
<dbReference type="InterPro" id="IPR041562">
    <property type="entry name" value="MCM_lid"/>
</dbReference>
<dbReference type="PANTHER" id="PTHR11630:SF44">
    <property type="entry name" value="DNA REPLICATION LICENSING FACTOR MCM2"/>
    <property type="match status" value="1"/>
</dbReference>
<keyword evidence="3 4" id="KW-0238">DNA-binding</keyword>
<keyword evidence="1 4" id="KW-0547">Nucleotide-binding</keyword>
<dbReference type="InterPro" id="IPR001208">
    <property type="entry name" value="MCM_dom"/>
</dbReference>
<evidence type="ECO:0000256" key="3">
    <source>
        <dbReference type="ARBA" id="ARBA00023125"/>
    </source>
</evidence>
<evidence type="ECO:0000313" key="6">
    <source>
        <dbReference type="EMBL" id="CAD7234561.1"/>
    </source>
</evidence>
<name>A0A7R8WT41_9CRUS</name>
<dbReference type="GO" id="GO:0005634">
    <property type="term" value="C:nucleus"/>
    <property type="evidence" value="ECO:0007669"/>
    <property type="project" value="TreeGrafter"/>
</dbReference>
<sequence>MLSTSPPSSRGLCVEHTLNLLSLYPCDIYLSQNLNLDFVPRKNEEGVCFIDEFDKMNDADRTSIHEAMEQQSISLSKARIVASLQTRCAVIAAANPIGGRYVPSLTFAENVNLMDPILSRFDVICVVRDTVDALEDERLAKFVVNSHIFHDPSNNEEDVDDMEDLLRKYILYAREKVHPKLTQTDSEKVAKLYSELRRESMNTGSIPITARHIESMIRLTEAHARMHLRDCVRDDDVNMAIRVMLESFIDTQKHSVMKNMKRVSGGGKIEDTKFDSRSK</sequence>
<keyword evidence="2 4" id="KW-0067">ATP-binding</keyword>
<evidence type="ECO:0000256" key="2">
    <source>
        <dbReference type="ARBA" id="ARBA00022840"/>
    </source>
</evidence>
<dbReference type="SUPFAM" id="SSF52540">
    <property type="entry name" value="P-loop containing nucleoside triphosphate hydrolases"/>
    <property type="match status" value="1"/>
</dbReference>
<protein>
    <recommendedName>
        <fullName evidence="5">MCM C-terminal AAA(+) ATPase domain-containing protein</fullName>
    </recommendedName>
</protein>
<dbReference type="GO" id="GO:0000727">
    <property type="term" value="P:double-strand break repair via break-induced replication"/>
    <property type="evidence" value="ECO:0007669"/>
    <property type="project" value="TreeGrafter"/>
</dbReference>